<dbReference type="Pfam" id="PF00534">
    <property type="entry name" value="Glycos_transf_1"/>
    <property type="match status" value="1"/>
</dbReference>
<dbReference type="Proteomes" id="UP001597013">
    <property type="component" value="Unassembled WGS sequence"/>
</dbReference>
<dbReference type="CDD" id="cd03794">
    <property type="entry name" value="GT4_WbuB-like"/>
    <property type="match status" value="1"/>
</dbReference>
<gene>
    <name evidence="3" type="ORF">ACFQ1Q_04840</name>
</gene>
<reference evidence="4" key="1">
    <citation type="journal article" date="2019" name="Int. J. Syst. Evol. Microbiol.">
        <title>The Global Catalogue of Microorganisms (GCM) 10K type strain sequencing project: providing services to taxonomists for standard genome sequencing and annotation.</title>
        <authorList>
            <consortium name="The Broad Institute Genomics Platform"/>
            <consortium name="The Broad Institute Genome Sequencing Center for Infectious Disease"/>
            <person name="Wu L."/>
            <person name="Ma J."/>
        </authorList>
    </citation>
    <scope>NUCLEOTIDE SEQUENCE [LARGE SCALE GENOMIC DNA]</scope>
    <source>
        <strain evidence="4">CCUG 62215</strain>
    </source>
</reference>
<dbReference type="EMBL" id="JBHTJL010000009">
    <property type="protein sequence ID" value="MFD1062564.1"/>
    <property type="molecule type" value="Genomic_DNA"/>
</dbReference>
<dbReference type="RefSeq" id="WP_386128539.1">
    <property type="nucleotide sequence ID" value="NZ_JBHTJL010000009.1"/>
</dbReference>
<dbReference type="SUPFAM" id="SSF53756">
    <property type="entry name" value="UDP-Glycosyltransferase/glycogen phosphorylase"/>
    <property type="match status" value="1"/>
</dbReference>
<feature type="domain" description="Glycosyl transferase family 1" evidence="2">
    <location>
        <begin position="212"/>
        <end position="381"/>
    </location>
</feature>
<evidence type="ECO:0000313" key="3">
    <source>
        <dbReference type="EMBL" id="MFD1062564.1"/>
    </source>
</evidence>
<evidence type="ECO:0000313" key="4">
    <source>
        <dbReference type="Proteomes" id="UP001597013"/>
    </source>
</evidence>
<protein>
    <submittedName>
        <fullName evidence="3">Glycosyltransferase family 4 protein</fullName>
    </submittedName>
</protein>
<evidence type="ECO:0000256" key="1">
    <source>
        <dbReference type="ARBA" id="ARBA00022679"/>
    </source>
</evidence>
<keyword evidence="1" id="KW-0808">Transferase</keyword>
<organism evidence="3 4">
    <name type="scientific">Winogradskyella litorisediminis</name>
    <dbReference type="NCBI Taxonomy" id="1156618"/>
    <lineage>
        <taxon>Bacteria</taxon>
        <taxon>Pseudomonadati</taxon>
        <taxon>Bacteroidota</taxon>
        <taxon>Flavobacteriia</taxon>
        <taxon>Flavobacteriales</taxon>
        <taxon>Flavobacteriaceae</taxon>
        <taxon>Winogradskyella</taxon>
    </lineage>
</organism>
<dbReference type="PANTHER" id="PTHR46401:SF2">
    <property type="entry name" value="GLYCOSYLTRANSFERASE WBBK-RELATED"/>
    <property type="match status" value="1"/>
</dbReference>
<comment type="caution">
    <text evidence="3">The sequence shown here is derived from an EMBL/GenBank/DDBJ whole genome shotgun (WGS) entry which is preliminary data.</text>
</comment>
<dbReference type="Gene3D" id="3.40.50.2000">
    <property type="entry name" value="Glycogen Phosphorylase B"/>
    <property type="match status" value="2"/>
</dbReference>
<sequence length="404" mass="46161">MNVLFLTLATIKNINERGIYTDLLREFVKNGYNVSVMTPVERRLNKPTSLNVEDSVKILNVKTFNIQKTSVLEKGIGTLAIEYQYLKALKTYFKNQKFDLVLYSTPPITFSKVIKYLKQRDNAYCYLLLKDIFPQNAVDLKLIKKGGLLHRIFQKKEKNLYNLSDTIGCMSPANKAYILKNNSYLASEKVEVNPNSIMPVSFNNTKLEIPNKKIREKYNIPLDKKVFIYGGNLGKPQGIDFLIKTLETVNNENAFFLIVGSGTEFSKISNWFLKNNPKNAKLLSYLEKLDYDRLIKSCDVGLIFLHKDFTIPNFPSRLLSYLEMGLPIIAATDVNTDIGYVVESNNCGFWVEAGDLDKMQDTILKFTDETVDLKAMKTAASKLLINEYHVSKSFKLINDKLQNV</sequence>
<proteinExistence type="predicted"/>
<name>A0ABW3N6I8_9FLAO</name>
<dbReference type="PANTHER" id="PTHR46401">
    <property type="entry name" value="GLYCOSYLTRANSFERASE WBBK-RELATED"/>
    <property type="match status" value="1"/>
</dbReference>
<evidence type="ECO:0000259" key="2">
    <source>
        <dbReference type="Pfam" id="PF00534"/>
    </source>
</evidence>
<accession>A0ABW3N6I8</accession>
<keyword evidence="4" id="KW-1185">Reference proteome</keyword>
<dbReference type="InterPro" id="IPR001296">
    <property type="entry name" value="Glyco_trans_1"/>
</dbReference>